<comment type="caution">
    <text evidence="1">The sequence shown here is derived from an EMBL/GenBank/DDBJ whole genome shotgun (WGS) entry which is preliminary data.</text>
</comment>
<keyword evidence="2" id="KW-1185">Reference proteome</keyword>
<evidence type="ECO:0000313" key="1">
    <source>
        <dbReference type="EMBL" id="KAG5445264.1"/>
    </source>
</evidence>
<sequence length="332" mass="37229">MQPGGSTRAGILPSCPSLDRGSREAEVGFEPRTFRSVTSRSNHLSHLTPRHNLCDLPKMRIMQVATTYTHCSIIMAHFCATNPATIHGISVYVRGSNPTSASRLLQSGLRQPGSISLRVLPLGGMTFRHRKATECAALGRLMFQLLRYSRYRDTCIYTRRSVFRIRPLHVDFCVGLDNLAVSQPSCFLQVAWQLGTKRVLRLNDWIGSTFIMLCERQDDGVNTSDLIRNENALQRRKLMKFYSHSRSVANIPPGGRWLKWLEREVTDRKVRGSNPTSASRLSLSRLGQPGSIPALVFPSGCMAARHKKGVTPEQLGTNHSLFRRLAQESELT</sequence>
<gene>
    <name evidence="1" type="ORF">CSKR_110430</name>
</gene>
<reference evidence="1 2" key="1">
    <citation type="journal article" date="2018" name="Biotechnol. Adv.">
        <title>Improved genomic resources and new bioinformatic workflow for the carcinogenic parasite Clonorchis sinensis: Biotechnological implications.</title>
        <authorList>
            <person name="Wang D."/>
            <person name="Korhonen P.K."/>
            <person name="Gasser R.B."/>
            <person name="Young N.D."/>
        </authorList>
    </citation>
    <scope>NUCLEOTIDE SEQUENCE [LARGE SCALE GENOMIC DNA]</scope>
    <source>
        <strain evidence="1">Cs-k2</strain>
    </source>
</reference>
<dbReference type="InParanoid" id="A0A3R7H389"/>
<accession>A0A3R7H389</accession>
<dbReference type="Proteomes" id="UP000286415">
    <property type="component" value="Unassembled WGS sequence"/>
</dbReference>
<evidence type="ECO:0008006" key="3">
    <source>
        <dbReference type="Google" id="ProtNLM"/>
    </source>
</evidence>
<name>A0A3R7H389_CLOSI</name>
<protein>
    <recommendedName>
        <fullName evidence="3">ATP-binding cassette transporter</fullName>
    </recommendedName>
</protein>
<reference evidence="1 2" key="2">
    <citation type="journal article" date="2021" name="Genomics">
        <title>High-quality reference genome for Clonorchis sinensis.</title>
        <authorList>
            <person name="Young N.D."/>
            <person name="Stroehlein A.J."/>
            <person name="Kinkar L."/>
            <person name="Wang T."/>
            <person name="Sohn W.M."/>
            <person name="Chang B.C.H."/>
            <person name="Kaur P."/>
            <person name="Weisz D."/>
            <person name="Dudchenko O."/>
            <person name="Aiden E.L."/>
            <person name="Korhonen P.K."/>
            <person name="Gasser R.B."/>
        </authorList>
    </citation>
    <scope>NUCLEOTIDE SEQUENCE [LARGE SCALE GENOMIC DNA]</scope>
    <source>
        <strain evidence="1">Cs-k2</strain>
    </source>
</reference>
<organism evidence="1 2">
    <name type="scientific">Clonorchis sinensis</name>
    <name type="common">Chinese liver fluke</name>
    <dbReference type="NCBI Taxonomy" id="79923"/>
    <lineage>
        <taxon>Eukaryota</taxon>
        <taxon>Metazoa</taxon>
        <taxon>Spiralia</taxon>
        <taxon>Lophotrochozoa</taxon>
        <taxon>Platyhelminthes</taxon>
        <taxon>Trematoda</taxon>
        <taxon>Digenea</taxon>
        <taxon>Opisthorchiida</taxon>
        <taxon>Opisthorchiata</taxon>
        <taxon>Opisthorchiidae</taxon>
        <taxon>Clonorchis</taxon>
    </lineage>
</organism>
<proteinExistence type="predicted"/>
<dbReference type="EMBL" id="NIRI02000056">
    <property type="protein sequence ID" value="KAG5445264.1"/>
    <property type="molecule type" value="Genomic_DNA"/>
</dbReference>
<dbReference type="OrthoDB" id="417262at2759"/>
<dbReference type="AlphaFoldDB" id="A0A3R7H389"/>
<evidence type="ECO:0000313" key="2">
    <source>
        <dbReference type="Proteomes" id="UP000286415"/>
    </source>
</evidence>